<comment type="caution">
    <text evidence="1">The sequence shown here is derived from an EMBL/GenBank/DDBJ whole genome shotgun (WGS) entry which is preliminary data.</text>
</comment>
<proteinExistence type="predicted"/>
<sequence length="100" mass="10955">MSRAVGEVMMGEVMSEWNQMMCVALALGAFAAPNNAKTKQISIGGWRASFARALQVEIYNSDIGIEVLTWASRYLVALAATMVTVSNAQKVRYHKLCAVR</sequence>
<dbReference type="Proteomes" id="UP000789525">
    <property type="component" value="Unassembled WGS sequence"/>
</dbReference>
<name>A0ACA9PNK2_9GLOM</name>
<dbReference type="EMBL" id="CAJVPT010037166">
    <property type="protein sequence ID" value="CAG8716606.1"/>
    <property type="molecule type" value="Genomic_DNA"/>
</dbReference>
<evidence type="ECO:0000313" key="2">
    <source>
        <dbReference type="Proteomes" id="UP000789525"/>
    </source>
</evidence>
<protein>
    <submittedName>
        <fullName evidence="1">16559_t:CDS:1</fullName>
    </submittedName>
</protein>
<gene>
    <name evidence="1" type="ORF">ACOLOM_LOCUS10929</name>
</gene>
<accession>A0ACA9PNK2</accession>
<keyword evidence="2" id="KW-1185">Reference proteome</keyword>
<organism evidence="1 2">
    <name type="scientific">Acaulospora colombiana</name>
    <dbReference type="NCBI Taxonomy" id="27376"/>
    <lineage>
        <taxon>Eukaryota</taxon>
        <taxon>Fungi</taxon>
        <taxon>Fungi incertae sedis</taxon>
        <taxon>Mucoromycota</taxon>
        <taxon>Glomeromycotina</taxon>
        <taxon>Glomeromycetes</taxon>
        <taxon>Diversisporales</taxon>
        <taxon>Acaulosporaceae</taxon>
        <taxon>Acaulospora</taxon>
    </lineage>
</organism>
<evidence type="ECO:0000313" key="1">
    <source>
        <dbReference type="EMBL" id="CAG8716606.1"/>
    </source>
</evidence>
<reference evidence="1" key="1">
    <citation type="submission" date="2021-06" db="EMBL/GenBank/DDBJ databases">
        <authorList>
            <person name="Kallberg Y."/>
            <person name="Tangrot J."/>
            <person name="Rosling A."/>
        </authorList>
    </citation>
    <scope>NUCLEOTIDE SEQUENCE</scope>
    <source>
        <strain evidence="1">CL356</strain>
    </source>
</reference>